<comment type="caution">
    <text evidence="1">The sequence shown here is derived from an EMBL/GenBank/DDBJ whole genome shotgun (WGS) entry which is preliminary data.</text>
</comment>
<dbReference type="PANTHER" id="PTHR36849">
    <property type="entry name" value="CYTOPLASMIC PROTEIN-RELATED"/>
    <property type="match status" value="1"/>
</dbReference>
<evidence type="ECO:0000313" key="1">
    <source>
        <dbReference type="EMBL" id="GGG75981.1"/>
    </source>
</evidence>
<reference evidence="1" key="2">
    <citation type="submission" date="2020-09" db="EMBL/GenBank/DDBJ databases">
        <authorList>
            <person name="Sun Q."/>
            <person name="Zhou Y."/>
        </authorList>
    </citation>
    <scope>NUCLEOTIDE SEQUENCE</scope>
    <source>
        <strain evidence="1">CGMCC 1.12997</strain>
    </source>
</reference>
<dbReference type="InterPro" id="IPR052552">
    <property type="entry name" value="YeaO-like"/>
</dbReference>
<dbReference type="RefSeq" id="WP_188553863.1">
    <property type="nucleotide sequence ID" value="NZ_BMGT01000002.1"/>
</dbReference>
<gene>
    <name evidence="1" type="ORF">GCM10011585_18570</name>
</gene>
<dbReference type="PANTHER" id="PTHR36849:SF1">
    <property type="entry name" value="CYTOPLASMIC PROTEIN"/>
    <property type="match status" value="1"/>
</dbReference>
<dbReference type="AlphaFoldDB" id="A0A917HDM8"/>
<evidence type="ECO:0008006" key="3">
    <source>
        <dbReference type="Google" id="ProtNLM"/>
    </source>
</evidence>
<dbReference type="Proteomes" id="UP000647241">
    <property type="component" value="Unassembled WGS sequence"/>
</dbReference>
<evidence type="ECO:0000313" key="2">
    <source>
        <dbReference type="Proteomes" id="UP000647241"/>
    </source>
</evidence>
<keyword evidence="2" id="KW-1185">Reference proteome</keyword>
<sequence>MLKLKRVYEAPAKEDGTRILVDRLWPRGLTKEKAKVDLWLKDVAPSTELRKWFAHDPAKWHEFQTRYKAELKNNPEQVALLKKEVAKGPATLLYGAKDEQHNEAIVLQQLLNK</sequence>
<reference evidence="1" key="1">
    <citation type="journal article" date="2014" name="Int. J. Syst. Evol. Microbiol.">
        <title>Complete genome sequence of Corynebacterium casei LMG S-19264T (=DSM 44701T), isolated from a smear-ripened cheese.</title>
        <authorList>
            <consortium name="US DOE Joint Genome Institute (JGI-PGF)"/>
            <person name="Walter F."/>
            <person name="Albersmeier A."/>
            <person name="Kalinowski J."/>
            <person name="Ruckert C."/>
        </authorList>
    </citation>
    <scope>NUCLEOTIDE SEQUENCE</scope>
    <source>
        <strain evidence="1">CGMCC 1.12997</strain>
    </source>
</reference>
<organism evidence="1 2">
    <name type="scientific">Edaphobacter dinghuensis</name>
    <dbReference type="NCBI Taxonomy" id="1560005"/>
    <lineage>
        <taxon>Bacteria</taxon>
        <taxon>Pseudomonadati</taxon>
        <taxon>Acidobacteriota</taxon>
        <taxon>Terriglobia</taxon>
        <taxon>Terriglobales</taxon>
        <taxon>Acidobacteriaceae</taxon>
        <taxon>Edaphobacter</taxon>
    </lineage>
</organism>
<accession>A0A917HDM8</accession>
<proteinExistence type="predicted"/>
<dbReference type="Pfam" id="PF22752">
    <property type="entry name" value="DUF488-N3i"/>
    <property type="match status" value="1"/>
</dbReference>
<name>A0A917HDM8_9BACT</name>
<protein>
    <recommendedName>
        <fullName evidence="3">DUF488 domain-containing protein</fullName>
    </recommendedName>
</protein>
<dbReference type="EMBL" id="BMGT01000002">
    <property type="protein sequence ID" value="GGG75981.1"/>
    <property type="molecule type" value="Genomic_DNA"/>
</dbReference>